<comment type="caution">
    <text evidence="4">The sequence shown here is derived from an EMBL/GenBank/DDBJ whole genome shotgun (WGS) entry which is preliminary data.</text>
</comment>
<feature type="compositionally biased region" description="Low complexity" evidence="2">
    <location>
        <begin position="21"/>
        <end position="36"/>
    </location>
</feature>
<dbReference type="Gene3D" id="3.30.1450.10">
    <property type="match status" value="2"/>
</dbReference>
<reference evidence="4" key="2">
    <citation type="submission" date="2021-09" db="EMBL/GenBank/DDBJ databases">
        <authorList>
            <person name="Gilroy R."/>
        </authorList>
    </citation>
    <scope>NUCLEOTIDE SEQUENCE</scope>
    <source>
        <strain evidence="4">CHK192-2623</strain>
    </source>
</reference>
<dbReference type="InterPro" id="IPR024418">
    <property type="entry name" value="DUF3862"/>
</dbReference>
<sequence length="208" mass="22210">MKKKYLVAATGLVLLGLSMSACSSNSGSKSDSAKTSQQSKKKNEVISQNKELRNKFDQIKVGNFLSQGDGGSTTDEVKQLLGNPTSTTSTSSNGVKVKQLTWTKGAVTVAVQTLDSNKVVSKEITGFKWGKRDEKLTLGEFNNIADGSTYQSLVDKYGEPDGLHEANVAGTKITNAVWLTGIKGDDGASATFSFDNDKLSSKTQTKLK</sequence>
<dbReference type="Pfam" id="PF12978">
    <property type="entry name" value="DUF3862"/>
    <property type="match status" value="1"/>
</dbReference>
<gene>
    <name evidence="4" type="ORF">K8V69_01895</name>
</gene>
<proteinExistence type="predicted"/>
<keyword evidence="1 3" id="KW-0732">Signal</keyword>
<accession>A0A921EIS7</accession>
<dbReference type="InterPro" id="IPR037873">
    <property type="entry name" value="BamE-like"/>
</dbReference>
<evidence type="ECO:0000256" key="3">
    <source>
        <dbReference type="SAM" id="SignalP"/>
    </source>
</evidence>
<evidence type="ECO:0000313" key="5">
    <source>
        <dbReference type="Proteomes" id="UP000732527"/>
    </source>
</evidence>
<protein>
    <submittedName>
        <fullName evidence="4">DUF3862 domain-containing protein</fullName>
    </submittedName>
</protein>
<dbReference type="EMBL" id="DYYQ01000011">
    <property type="protein sequence ID" value="HJE48927.1"/>
    <property type="molecule type" value="Genomic_DNA"/>
</dbReference>
<feature type="region of interest" description="Disordered" evidence="2">
    <location>
        <begin position="70"/>
        <end position="93"/>
    </location>
</feature>
<organism evidence="4 5">
    <name type="scientific">Lactobacillus johnsonii</name>
    <dbReference type="NCBI Taxonomy" id="33959"/>
    <lineage>
        <taxon>Bacteria</taxon>
        <taxon>Bacillati</taxon>
        <taxon>Bacillota</taxon>
        <taxon>Bacilli</taxon>
        <taxon>Lactobacillales</taxon>
        <taxon>Lactobacillaceae</taxon>
        <taxon>Lactobacillus</taxon>
    </lineage>
</organism>
<dbReference type="AlphaFoldDB" id="A0A921EIS7"/>
<evidence type="ECO:0000256" key="1">
    <source>
        <dbReference type="ARBA" id="ARBA00022729"/>
    </source>
</evidence>
<evidence type="ECO:0000256" key="2">
    <source>
        <dbReference type="SAM" id="MobiDB-lite"/>
    </source>
</evidence>
<dbReference type="PROSITE" id="PS51257">
    <property type="entry name" value="PROKAR_LIPOPROTEIN"/>
    <property type="match status" value="1"/>
</dbReference>
<name>A0A921EIS7_LACJH</name>
<feature type="region of interest" description="Disordered" evidence="2">
    <location>
        <begin position="21"/>
        <end position="47"/>
    </location>
</feature>
<feature type="signal peptide" evidence="3">
    <location>
        <begin position="1"/>
        <end position="23"/>
    </location>
</feature>
<dbReference type="Proteomes" id="UP000732527">
    <property type="component" value="Unassembled WGS sequence"/>
</dbReference>
<feature type="chain" id="PRO_5038349660" evidence="3">
    <location>
        <begin position="24"/>
        <end position="208"/>
    </location>
</feature>
<evidence type="ECO:0000313" key="4">
    <source>
        <dbReference type="EMBL" id="HJE48927.1"/>
    </source>
</evidence>
<reference evidence="4" key="1">
    <citation type="journal article" date="2021" name="PeerJ">
        <title>Extensive microbial diversity within the chicken gut microbiome revealed by metagenomics and culture.</title>
        <authorList>
            <person name="Gilroy R."/>
            <person name="Ravi A."/>
            <person name="Getino M."/>
            <person name="Pursley I."/>
            <person name="Horton D.L."/>
            <person name="Alikhan N.F."/>
            <person name="Baker D."/>
            <person name="Gharbi K."/>
            <person name="Hall N."/>
            <person name="Watson M."/>
            <person name="Adriaenssens E.M."/>
            <person name="Foster-Nyarko E."/>
            <person name="Jarju S."/>
            <person name="Secka A."/>
            <person name="Antonio M."/>
            <person name="Oren A."/>
            <person name="Chaudhuri R.R."/>
            <person name="La Ragione R."/>
            <person name="Hildebrand F."/>
            <person name="Pallen M.J."/>
        </authorList>
    </citation>
    <scope>NUCLEOTIDE SEQUENCE</scope>
    <source>
        <strain evidence="4">CHK192-2623</strain>
    </source>
</reference>